<accession>A0A5J4ZVQ5</accession>
<dbReference type="PANTHER" id="PTHR35317:SF27">
    <property type="entry name" value="RETROVIRUS-RELATED POL POLYPROTEIN FROM TRANSPOSON TNT 1-94"/>
    <property type="match status" value="1"/>
</dbReference>
<evidence type="ECO:0008006" key="3">
    <source>
        <dbReference type="Google" id="ProtNLM"/>
    </source>
</evidence>
<gene>
    <name evidence="1" type="ORF">F0562_011932</name>
</gene>
<sequence length="127" mass="14270">MLNMKVGESVNEYFARIFAVVNKLIANKGPMDNVAVIEKILRSTTPKFDYVVCSIEESNDLDALTIDELQSRLLGKEDEVVAEFEDGEDEEASVALTNPLLNAITVISLDTFNMNVQRMRQKPKQTM</sequence>
<dbReference type="Pfam" id="PF14223">
    <property type="entry name" value="Retrotran_gag_2"/>
    <property type="match status" value="1"/>
</dbReference>
<dbReference type="Proteomes" id="UP000325577">
    <property type="component" value="Linkage Group LG5"/>
</dbReference>
<dbReference type="PANTHER" id="PTHR35317">
    <property type="entry name" value="OS04G0629600 PROTEIN"/>
    <property type="match status" value="1"/>
</dbReference>
<dbReference type="EMBL" id="CM018048">
    <property type="protein sequence ID" value="KAA8521231.1"/>
    <property type="molecule type" value="Genomic_DNA"/>
</dbReference>
<protein>
    <recommendedName>
        <fullName evidence="3">Retrovirus-related Pol polyprotein from transposon TNT 1-94</fullName>
    </recommendedName>
</protein>
<reference evidence="1 2" key="1">
    <citation type="submission" date="2019-09" db="EMBL/GenBank/DDBJ databases">
        <title>A chromosome-level genome assembly of the Chinese tupelo Nyssa sinensis.</title>
        <authorList>
            <person name="Yang X."/>
            <person name="Kang M."/>
            <person name="Yang Y."/>
            <person name="Xiong H."/>
            <person name="Wang M."/>
            <person name="Zhang Z."/>
            <person name="Wang Z."/>
            <person name="Wu H."/>
            <person name="Ma T."/>
            <person name="Liu J."/>
            <person name="Xi Z."/>
        </authorList>
    </citation>
    <scope>NUCLEOTIDE SEQUENCE [LARGE SCALE GENOMIC DNA]</scope>
    <source>
        <strain evidence="1">J267</strain>
        <tissue evidence="1">Leaf</tissue>
    </source>
</reference>
<evidence type="ECO:0000313" key="2">
    <source>
        <dbReference type="Proteomes" id="UP000325577"/>
    </source>
</evidence>
<evidence type="ECO:0000313" key="1">
    <source>
        <dbReference type="EMBL" id="KAA8521231.1"/>
    </source>
</evidence>
<dbReference type="AlphaFoldDB" id="A0A5J4ZVQ5"/>
<name>A0A5J4ZVQ5_9ASTE</name>
<proteinExistence type="predicted"/>
<dbReference type="OrthoDB" id="2013098at2759"/>
<organism evidence="1 2">
    <name type="scientific">Nyssa sinensis</name>
    <dbReference type="NCBI Taxonomy" id="561372"/>
    <lineage>
        <taxon>Eukaryota</taxon>
        <taxon>Viridiplantae</taxon>
        <taxon>Streptophyta</taxon>
        <taxon>Embryophyta</taxon>
        <taxon>Tracheophyta</taxon>
        <taxon>Spermatophyta</taxon>
        <taxon>Magnoliopsida</taxon>
        <taxon>eudicotyledons</taxon>
        <taxon>Gunneridae</taxon>
        <taxon>Pentapetalae</taxon>
        <taxon>asterids</taxon>
        <taxon>Cornales</taxon>
        <taxon>Nyssaceae</taxon>
        <taxon>Nyssa</taxon>
    </lineage>
</organism>
<keyword evidence="2" id="KW-1185">Reference proteome</keyword>